<dbReference type="EMBL" id="JAYWTM010000001">
    <property type="protein sequence ID" value="MEC5341475.1"/>
    <property type="molecule type" value="Genomic_DNA"/>
</dbReference>
<protein>
    <submittedName>
        <fullName evidence="6">ABC transporter substrate-binding protein</fullName>
    </submittedName>
</protein>
<keyword evidence="7" id="KW-1185">Reference proteome</keyword>
<sequence>MKVYILAPLGFFLLFLSHSLFAADTSLIDIQRKGEIIIGFTAAYPPFESRNEKTGQFEGFDIDLGKAIARELGVAAVLRDAEWQGLILSLNKGDFDILITGMTRTEERERNVDFTTPYYQLRDIVVIHKDNGTIRSAADLAGKIVGVQLGSASEQRTDKAAEKYEFGEVRRYNYNPEAFLDLEHKRIDAIIVGYPYAVNALKTAPALRVAAPIDDEVSDIAIVTRKNTPELRNQLNNILLNLKQNGELSALEKRWLTVGRTGK</sequence>
<evidence type="ECO:0000313" key="7">
    <source>
        <dbReference type="Proteomes" id="UP001309705"/>
    </source>
</evidence>
<feature type="domain" description="Solute-binding protein family 3/N-terminal" evidence="4">
    <location>
        <begin position="35"/>
        <end position="259"/>
    </location>
</feature>
<dbReference type="PANTHER" id="PTHR35936:SF34">
    <property type="entry name" value="ABC TRANSPORTER EXTRACELLULAR-BINDING PROTEIN YCKB-RELATED"/>
    <property type="match status" value="1"/>
</dbReference>
<dbReference type="SUPFAM" id="SSF53850">
    <property type="entry name" value="Periplasmic binding protein-like II"/>
    <property type="match status" value="1"/>
</dbReference>
<evidence type="ECO:0000259" key="4">
    <source>
        <dbReference type="SMART" id="SM00062"/>
    </source>
</evidence>
<evidence type="ECO:0000259" key="5">
    <source>
        <dbReference type="SMART" id="SM00079"/>
    </source>
</evidence>
<evidence type="ECO:0000313" key="6">
    <source>
        <dbReference type="EMBL" id="MEC5341475.1"/>
    </source>
</evidence>
<reference evidence="6 7" key="1">
    <citation type="journal article" date="2017" name="Int. J. Syst. Evol. Microbiol.">
        <title>Brenneria populi subsp. brevivirga subsp. nov. isolated from symptomatic bark of Populus x euramericana canker, and description of Brenneria populi subsp. populi subsp. nov.</title>
        <authorList>
            <person name="Zheng M.H."/>
            <person name="Piao C.G."/>
            <person name="Xue H."/>
            <person name="Guo M.W."/>
            <person name="Li Y."/>
        </authorList>
    </citation>
    <scope>NUCLEOTIDE SEQUENCE [LARGE SCALE GENOMIC DNA]</scope>
    <source>
        <strain evidence="6 7">D9-5</strain>
    </source>
</reference>
<dbReference type="InterPro" id="IPR001638">
    <property type="entry name" value="Solute-binding_3/MltF_N"/>
</dbReference>
<evidence type="ECO:0000256" key="3">
    <source>
        <dbReference type="SAM" id="SignalP"/>
    </source>
</evidence>
<dbReference type="SMART" id="SM00079">
    <property type="entry name" value="PBPe"/>
    <property type="match status" value="1"/>
</dbReference>
<proteinExistence type="inferred from homology"/>
<organism evidence="6 7">
    <name type="scientific">Brenneria populi</name>
    <dbReference type="NCBI Taxonomy" id="1505588"/>
    <lineage>
        <taxon>Bacteria</taxon>
        <taxon>Pseudomonadati</taxon>
        <taxon>Pseudomonadota</taxon>
        <taxon>Gammaproteobacteria</taxon>
        <taxon>Enterobacterales</taxon>
        <taxon>Pectobacteriaceae</taxon>
        <taxon>Brenneria</taxon>
    </lineage>
</organism>
<name>A0ABU6JLC2_9GAMM</name>
<dbReference type="RefSeq" id="WP_327616654.1">
    <property type="nucleotide sequence ID" value="NZ_JAYWTM010000001.1"/>
</dbReference>
<dbReference type="InterPro" id="IPR001320">
    <property type="entry name" value="Iontro_rcpt_C"/>
</dbReference>
<dbReference type="PANTHER" id="PTHR35936">
    <property type="entry name" value="MEMBRANE-BOUND LYTIC MUREIN TRANSGLYCOSYLASE F"/>
    <property type="match status" value="1"/>
</dbReference>
<dbReference type="Gene3D" id="3.40.190.10">
    <property type="entry name" value="Periplasmic binding protein-like II"/>
    <property type="match status" value="2"/>
</dbReference>
<comment type="similarity">
    <text evidence="1">Belongs to the bacterial solute-binding protein 3 family.</text>
</comment>
<feature type="signal peptide" evidence="3">
    <location>
        <begin position="1"/>
        <end position="22"/>
    </location>
</feature>
<keyword evidence="2 3" id="KW-0732">Signal</keyword>
<evidence type="ECO:0000256" key="1">
    <source>
        <dbReference type="ARBA" id="ARBA00010333"/>
    </source>
</evidence>
<feature type="domain" description="Ionotropic glutamate receptor C-terminal" evidence="5">
    <location>
        <begin position="37"/>
        <end position="258"/>
    </location>
</feature>
<dbReference type="Proteomes" id="UP001309705">
    <property type="component" value="Unassembled WGS sequence"/>
</dbReference>
<accession>A0ABU6JLC2</accession>
<comment type="caution">
    <text evidence="6">The sequence shown here is derived from an EMBL/GenBank/DDBJ whole genome shotgun (WGS) entry which is preliminary data.</text>
</comment>
<feature type="chain" id="PRO_5046708818" evidence="3">
    <location>
        <begin position="23"/>
        <end position="263"/>
    </location>
</feature>
<dbReference type="Pfam" id="PF00497">
    <property type="entry name" value="SBP_bac_3"/>
    <property type="match status" value="1"/>
</dbReference>
<gene>
    <name evidence="6" type="ORF">VSX58_02450</name>
</gene>
<evidence type="ECO:0000256" key="2">
    <source>
        <dbReference type="ARBA" id="ARBA00022729"/>
    </source>
</evidence>
<dbReference type="SMART" id="SM00062">
    <property type="entry name" value="PBPb"/>
    <property type="match status" value="1"/>
</dbReference>
<dbReference type="CDD" id="cd13530">
    <property type="entry name" value="PBP2_peptides_like"/>
    <property type="match status" value="1"/>
</dbReference>